<sequence>MDAFCACLLFMASLLVMYAALTRTNFPFNAFLSAFISCTGTAVLTVCLRIQVCAHGNKLGNAVLNYEQANFQTD</sequence>
<dbReference type="RefSeq" id="XP_029216491.1">
    <property type="nucleotide sequence ID" value="XM_029360515.1"/>
</dbReference>
<gene>
    <name evidence="10" type="ORF">BESB_018000</name>
</gene>
<keyword evidence="4 8" id="KW-0812">Transmembrane</keyword>
<feature type="signal peptide" evidence="9">
    <location>
        <begin position="1"/>
        <end position="19"/>
    </location>
</feature>
<keyword evidence="9" id="KW-0732">Signal</keyword>
<evidence type="ECO:0000256" key="2">
    <source>
        <dbReference type="ARBA" id="ARBA00004922"/>
    </source>
</evidence>
<keyword evidence="6 8" id="KW-1133">Transmembrane helix</keyword>
<keyword evidence="5 8" id="KW-0256">Endoplasmic reticulum</keyword>
<evidence type="ECO:0000256" key="7">
    <source>
        <dbReference type="ARBA" id="ARBA00023136"/>
    </source>
</evidence>
<name>A0A2A9MAS3_BESBE</name>
<comment type="subcellular location">
    <subcellularLocation>
        <location evidence="1 8">Endoplasmic reticulum membrane</location>
        <topology evidence="1 8">Multi-pass membrane protein</topology>
    </subcellularLocation>
</comment>
<comment type="similarity">
    <text evidence="3 8">Belongs to the DAD/OST2 family.</text>
</comment>
<dbReference type="VEuPathDB" id="ToxoDB:BESB_018000"/>
<organism evidence="10 11">
    <name type="scientific">Besnoitia besnoiti</name>
    <name type="common">Apicomplexan protozoan</name>
    <dbReference type="NCBI Taxonomy" id="94643"/>
    <lineage>
        <taxon>Eukaryota</taxon>
        <taxon>Sar</taxon>
        <taxon>Alveolata</taxon>
        <taxon>Apicomplexa</taxon>
        <taxon>Conoidasida</taxon>
        <taxon>Coccidia</taxon>
        <taxon>Eucoccidiorida</taxon>
        <taxon>Eimeriorina</taxon>
        <taxon>Sarcocystidae</taxon>
        <taxon>Besnoitia</taxon>
    </lineage>
</organism>
<dbReference type="GO" id="GO:0006487">
    <property type="term" value="P:protein N-linked glycosylation"/>
    <property type="evidence" value="ECO:0007669"/>
    <property type="project" value="TreeGrafter"/>
</dbReference>
<feature type="transmembrane region" description="Helical" evidence="8">
    <location>
        <begin position="29"/>
        <end position="48"/>
    </location>
</feature>
<evidence type="ECO:0000256" key="5">
    <source>
        <dbReference type="ARBA" id="ARBA00022824"/>
    </source>
</evidence>
<dbReference type="PANTHER" id="PTHR10705">
    <property type="entry name" value="DOLICHYL-DIPHOSPHOOLIGOSACCHARIDE--PROTEIN GLYCOSYLTRANSFERASE SUBUNIT DAD1"/>
    <property type="match status" value="1"/>
</dbReference>
<evidence type="ECO:0000256" key="4">
    <source>
        <dbReference type="ARBA" id="ARBA00022692"/>
    </source>
</evidence>
<reference evidence="10 11" key="1">
    <citation type="submission" date="2017-09" db="EMBL/GenBank/DDBJ databases">
        <title>Genome sequencing of Besnoitia besnoiti strain Bb-Ger1.</title>
        <authorList>
            <person name="Schares G."/>
            <person name="Venepally P."/>
            <person name="Lorenzi H.A."/>
        </authorList>
    </citation>
    <scope>NUCLEOTIDE SEQUENCE [LARGE SCALE GENOMIC DNA]</scope>
    <source>
        <strain evidence="10 11">Bb-Ger1</strain>
    </source>
</reference>
<dbReference type="STRING" id="94643.A0A2A9MAS3"/>
<comment type="function">
    <text evidence="8">Subunit of the oligosaccharyl transferase (OST) complex that catalyzes the initial transfer of a defined glycan (Glc(3)Man(9)GlcNAc(2) in eukaryotes) from the lipid carrier dolichol-pyrophosphate to an asparagine residue within an Asn-X-Ser/Thr consensus motif in nascent polypeptide chains, the first step in protein N-glycosylation. N-glycosylation occurs cotranslationally and the complex associates with the Sec61 complex at the channel-forming translocon complex that mediates protein translocation across the endoplasmic reticulum (ER). All subunits are required for a maximal enzyme activity.</text>
</comment>
<dbReference type="InterPro" id="IPR003038">
    <property type="entry name" value="DAD/Ost2"/>
</dbReference>
<dbReference type="UniPathway" id="UPA00378"/>
<proteinExistence type="inferred from homology"/>
<dbReference type="Pfam" id="PF02109">
    <property type="entry name" value="DAD"/>
    <property type="match status" value="1"/>
</dbReference>
<dbReference type="Proteomes" id="UP000224006">
    <property type="component" value="Chromosome X"/>
</dbReference>
<dbReference type="PANTHER" id="PTHR10705:SF0">
    <property type="entry name" value="DOLICHYL-DIPHOSPHOOLIGOSACCHARIDE--PROTEIN GLYCOSYLTRANSFERASE SUBUNIT DAD1"/>
    <property type="match status" value="1"/>
</dbReference>
<dbReference type="GO" id="GO:0008250">
    <property type="term" value="C:oligosaccharyltransferase complex"/>
    <property type="evidence" value="ECO:0007669"/>
    <property type="project" value="InterPro"/>
</dbReference>
<evidence type="ECO:0000256" key="6">
    <source>
        <dbReference type="ARBA" id="ARBA00022989"/>
    </source>
</evidence>
<evidence type="ECO:0000256" key="8">
    <source>
        <dbReference type="RuleBase" id="RU361136"/>
    </source>
</evidence>
<keyword evidence="11" id="KW-1185">Reference proteome</keyword>
<evidence type="ECO:0000313" key="11">
    <source>
        <dbReference type="Proteomes" id="UP000224006"/>
    </source>
</evidence>
<dbReference type="EMBL" id="NWUJ01000011">
    <property type="protein sequence ID" value="PFH32482.1"/>
    <property type="molecule type" value="Genomic_DNA"/>
</dbReference>
<comment type="subunit">
    <text evidence="8">Component of the oligosaccharyltransferase (OST) complex.</text>
</comment>
<feature type="chain" id="PRO_5012156902" description="Dolichyl-diphosphooligosaccharide--protein glycosyltransferase subunit OST2" evidence="9">
    <location>
        <begin position="20"/>
        <end position="74"/>
    </location>
</feature>
<protein>
    <recommendedName>
        <fullName evidence="8">Dolichyl-diphosphooligosaccharide--protein glycosyltransferase subunit OST2</fullName>
        <shortName evidence="8">Oligosaccharyl transferase subunit OST2</shortName>
    </recommendedName>
</protein>
<evidence type="ECO:0000256" key="9">
    <source>
        <dbReference type="SAM" id="SignalP"/>
    </source>
</evidence>
<comment type="caution">
    <text evidence="10">The sequence shown here is derived from an EMBL/GenBank/DDBJ whole genome shotgun (WGS) entry which is preliminary data.</text>
</comment>
<comment type="pathway">
    <text evidence="2 8">Protein modification; protein glycosylation.</text>
</comment>
<dbReference type="OrthoDB" id="445566at2759"/>
<keyword evidence="7 8" id="KW-0472">Membrane</keyword>
<evidence type="ECO:0000256" key="1">
    <source>
        <dbReference type="ARBA" id="ARBA00004477"/>
    </source>
</evidence>
<comment type="caution">
    <text evidence="8">Lacks conserved residue(s) required for the propagation of feature annotation.</text>
</comment>
<dbReference type="AlphaFoldDB" id="A0A2A9MAS3"/>
<evidence type="ECO:0000313" key="10">
    <source>
        <dbReference type="EMBL" id="PFH32482.1"/>
    </source>
</evidence>
<dbReference type="GeneID" id="40306861"/>
<accession>A0A2A9MAS3</accession>
<dbReference type="KEGG" id="bbes:BESB_018000"/>
<evidence type="ECO:0000256" key="3">
    <source>
        <dbReference type="ARBA" id="ARBA00009386"/>
    </source>
</evidence>